<keyword evidence="7" id="KW-1185">Reference proteome</keyword>
<dbReference type="GO" id="GO:0003677">
    <property type="term" value="F:DNA binding"/>
    <property type="evidence" value="ECO:0007669"/>
    <property type="project" value="UniProtKB-KW"/>
</dbReference>
<dbReference type="InterPro" id="IPR000524">
    <property type="entry name" value="Tscrpt_reg_HTH_GntR"/>
</dbReference>
<dbReference type="Gene3D" id="1.10.10.10">
    <property type="entry name" value="Winged helix-like DNA-binding domain superfamily/Winged helix DNA-binding domain"/>
    <property type="match status" value="1"/>
</dbReference>
<dbReference type="InterPro" id="IPR028082">
    <property type="entry name" value="Peripla_BP_I"/>
</dbReference>
<dbReference type="Gene3D" id="3.40.50.2300">
    <property type="match status" value="2"/>
</dbReference>
<evidence type="ECO:0000256" key="3">
    <source>
        <dbReference type="ARBA" id="ARBA00023163"/>
    </source>
</evidence>
<accession>A0A7X0PL10</accession>
<proteinExistence type="predicted"/>
<dbReference type="EMBL" id="JACHLK010000024">
    <property type="protein sequence ID" value="MBB6563888.1"/>
    <property type="molecule type" value="Genomic_DNA"/>
</dbReference>
<dbReference type="AlphaFoldDB" id="A0A7X0PL10"/>
<evidence type="ECO:0000256" key="1">
    <source>
        <dbReference type="ARBA" id="ARBA00023015"/>
    </source>
</evidence>
<feature type="domain" description="HTH gntR-type" evidence="5">
    <location>
        <begin position="4"/>
        <end position="71"/>
    </location>
</feature>
<keyword evidence="2 6" id="KW-0238">DNA-binding</keyword>
<dbReference type="InterPro" id="IPR036388">
    <property type="entry name" value="WH-like_DNA-bd_sf"/>
</dbReference>
<evidence type="ECO:0000256" key="4">
    <source>
        <dbReference type="SAM" id="MobiDB-lite"/>
    </source>
</evidence>
<dbReference type="SUPFAM" id="SSF53822">
    <property type="entry name" value="Periplasmic binding protein-like I"/>
    <property type="match status" value="1"/>
</dbReference>
<dbReference type="PROSITE" id="PS50949">
    <property type="entry name" value="HTH_GNTR"/>
    <property type="match status" value="1"/>
</dbReference>
<dbReference type="GO" id="GO:0003700">
    <property type="term" value="F:DNA-binding transcription factor activity"/>
    <property type="evidence" value="ECO:0007669"/>
    <property type="project" value="InterPro"/>
</dbReference>
<evidence type="ECO:0000313" key="7">
    <source>
        <dbReference type="Proteomes" id="UP000575083"/>
    </source>
</evidence>
<dbReference type="RefSeq" id="WP_221480435.1">
    <property type="nucleotide sequence ID" value="NZ_JACHLK010000024.1"/>
</dbReference>
<feature type="compositionally biased region" description="Low complexity" evidence="4">
    <location>
        <begin position="69"/>
        <end position="93"/>
    </location>
</feature>
<gene>
    <name evidence="6" type="ORF">HNP48_006614</name>
</gene>
<evidence type="ECO:0000259" key="5">
    <source>
        <dbReference type="PROSITE" id="PS50949"/>
    </source>
</evidence>
<dbReference type="Pfam" id="PF13377">
    <property type="entry name" value="Peripla_BP_3"/>
    <property type="match status" value="1"/>
</dbReference>
<name>A0A7X0PL10_9BURK</name>
<dbReference type="Pfam" id="PF00392">
    <property type="entry name" value="GntR"/>
    <property type="match status" value="1"/>
</dbReference>
<reference evidence="6 7" key="1">
    <citation type="submission" date="2020-08" db="EMBL/GenBank/DDBJ databases">
        <title>Functional genomics of gut bacteria from endangered species of beetles.</title>
        <authorList>
            <person name="Carlos-Shanley C."/>
        </authorList>
    </citation>
    <scope>NUCLEOTIDE SEQUENCE [LARGE SCALE GENOMIC DNA]</scope>
    <source>
        <strain evidence="6 7">S00198</strain>
    </source>
</reference>
<sequence>MRSTASSPPDLEQFLDQLAHEARPGDRLPTIRELMKRFGASQMLVQRAFQGLKDRGLIDSQVGRGTYFRGAGARPPAAAPAEGEPQRPRAAPASTVQSNIKSVLLLRRSISIARGRVLVEGLQRRLAAEGHRVLELSYTDPDHALTVLKGLPRFDACVVQSTFKAIPIALLAALRDKCEVLAVDGAALVGADVEAVGTEWGEPLAAAIEQLVQQGHRRIAYATTAHPFLATQLGRRRFAHLQHTLPGVELTEITQDALPHEDYTARLVQQLQASTETTGAPPFTALVAWGIEDGALFQRLLAQAGIAVPARLSVVLLGRTDLANEHADFFDVVGCSVADQVQALHGAIAARWADAGRPYGVHLTPVVRRAGASVAALT</sequence>
<dbReference type="InterPro" id="IPR036390">
    <property type="entry name" value="WH_DNA-bd_sf"/>
</dbReference>
<dbReference type="Proteomes" id="UP000575083">
    <property type="component" value="Unassembled WGS sequence"/>
</dbReference>
<dbReference type="SUPFAM" id="SSF46785">
    <property type="entry name" value="Winged helix' DNA-binding domain"/>
    <property type="match status" value="1"/>
</dbReference>
<evidence type="ECO:0000256" key="2">
    <source>
        <dbReference type="ARBA" id="ARBA00023125"/>
    </source>
</evidence>
<protein>
    <submittedName>
        <fullName evidence="6">DNA-binding LacI/PurR family transcriptional regulator</fullName>
    </submittedName>
</protein>
<keyword evidence="3" id="KW-0804">Transcription</keyword>
<comment type="caution">
    <text evidence="6">The sequence shown here is derived from an EMBL/GenBank/DDBJ whole genome shotgun (WGS) entry which is preliminary data.</text>
</comment>
<organism evidence="6 7">
    <name type="scientific">Acidovorax soli</name>
    <dbReference type="NCBI Taxonomy" id="592050"/>
    <lineage>
        <taxon>Bacteria</taxon>
        <taxon>Pseudomonadati</taxon>
        <taxon>Pseudomonadota</taxon>
        <taxon>Betaproteobacteria</taxon>
        <taxon>Burkholderiales</taxon>
        <taxon>Comamonadaceae</taxon>
        <taxon>Acidovorax</taxon>
    </lineage>
</organism>
<keyword evidence="1" id="KW-0805">Transcription regulation</keyword>
<evidence type="ECO:0000313" key="6">
    <source>
        <dbReference type="EMBL" id="MBB6563888.1"/>
    </source>
</evidence>
<dbReference type="CDD" id="cd07377">
    <property type="entry name" value="WHTH_GntR"/>
    <property type="match status" value="1"/>
</dbReference>
<dbReference type="InterPro" id="IPR046335">
    <property type="entry name" value="LacI/GalR-like_sensor"/>
</dbReference>
<dbReference type="SMART" id="SM00345">
    <property type="entry name" value="HTH_GNTR"/>
    <property type="match status" value="1"/>
</dbReference>
<feature type="region of interest" description="Disordered" evidence="4">
    <location>
        <begin position="69"/>
        <end position="95"/>
    </location>
</feature>